<evidence type="ECO:0000313" key="1">
    <source>
        <dbReference type="EMBL" id="QDB73277.1"/>
    </source>
</evidence>
<dbReference type="EMBL" id="MK795384">
    <property type="protein sequence ID" value="QDB73277.1"/>
    <property type="molecule type" value="Genomic_DNA"/>
</dbReference>
<organism evidence="1 2">
    <name type="scientific">Vibrio phage VAP7</name>
    <dbReference type="NCBI Taxonomy" id="2584487"/>
    <lineage>
        <taxon>Viruses</taxon>
        <taxon>Duplodnaviria</taxon>
        <taxon>Heunggongvirae</taxon>
        <taxon>Uroviricota</taxon>
        <taxon>Caudoviricetes</taxon>
        <taxon>Pantevenvirales</taxon>
        <taxon>Ackermannviridae</taxon>
        <taxon>Vapseptimavirus</taxon>
        <taxon>Vapseptimavirus VAP7</taxon>
    </lineage>
</organism>
<dbReference type="Proteomes" id="UP000318470">
    <property type="component" value="Segment"/>
</dbReference>
<dbReference type="KEGG" id="vg:55616114"/>
<keyword evidence="2" id="KW-1185">Reference proteome</keyword>
<dbReference type="GeneID" id="55616114"/>
<dbReference type="RefSeq" id="YP_009845751.1">
    <property type="nucleotide sequence ID" value="NC_048765.1"/>
</dbReference>
<protein>
    <submittedName>
        <fullName evidence="1">Uncharacterized protein</fullName>
    </submittedName>
</protein>
<name>A0A4Y5TXE5_9CAUD</name>
<proteinExistence type="predicted"/>
<evidence type="ECO:0000313" key="2">
    <source>
        <dbReference type="Proteomes" id="UP000318470"/>
    </source>
</evidence>
<sequence>MKNIALLLAFYEGMNQKNLIKSKRPIFRIGRLLARRGFEHVINNLMDSPKWGVINFQSRYHGNCNITVDLRDVTVMRIKSEKGQVWEFRNFGNGINFVCNGLTNVELYRPHKMYEVKK</sequence>
<reference evidence="1 2" key="1">
    <citation type="submission" date="2019-04" db="EMBL/GenBank/DDBJ databases">
        <authorList>
            <person name="Gao M."/>
            <person name="Bai C."/>
            <person name="Tong Y."/>
            <person name="Xu X."/>
        </authorList>
    </citation>
    <scope>NUCLEOTIDE SEQUENCE [LARGE SCALE GENOMIC DNA]</scope>
    <source>
        <strain evidence="1 2">Vibrio alginolyticus VA1</strain>
    </source>
</reference>
<accession>A0A4Y5TXE5</accession>